<name>A0A4Z2EXB9_9TELE</name>
<gene>
    <name evidence="2" type="ORF">EYF80_056366</name>
</gene>
<feature type="compositionally biased region" description="Basic and acidic residues" evidence="1">
    <location>
        <begin position="29"/>
        <end position="41"/>
    </location>
</feature>
<feature type="compositionally biased region" description="Basic and acidic residues" evidence="1">
    <location>
        <begin position="1"/>
        <end position="20"/>
    </location>
</feature>
<comment type="caution">
    <text evidence="2">The sequence shown here is derived from an EMBL/GenBank/DDBJ whole genome shotgun (WGS) entry which is preliminary data.</text>
</comment>
<accession>A0A4Z2EXB9</accession>
<feature type="region of interest" description="Disordered" evidence="1">
    <location>
        <begin position="1"/>
        <end position="50"/>
    </location>
</feature>
<dbReference type="AlphaFoldDB" id="A0A4Z2EXB9"/>
<dbReference type="EMBL" id="SRLO01002236">
    <property type="protein sequence ID" value="TNN33469.1"/>
    <property type="molecule type" value="Genomic_DNA"/>
</dbReference>
<evidence type="ECO:0000313" key="3">
    <source>
        <dbReference type="Proteomes" id="UP000314294"/>
    </source>
</evidence>
<reference evidence="2 3" key="1">
    <citation type="submission" date="2019-03" db="EMBL/GenBank/DDBJ databases">
        <title>First draft genome of Liparis tanakae, snailfish: a comprehensive survey of snailfish specific genes.</title>
        <authorList>
            <person name="Kim W."/>
            <person name="Song I."/>
            <person name="Jeong J.-H."/>
            <person name="Kim D."/>
            <person name="Kim S."/>
            <person name="Ryu S."/>
            <person name="Song J.Y."/>
            <person name="Lee S.K."/>
        </authorList>
    </citation>
    <scope>NUCLEOTIDE SEQUENCE [LARGE SCALE GENOMIC DNA]</scope>
    <source>
        <tissue evidence="2">Muscle</tissue>
    </source>
</reference>
<protein>
    <submittedName>
        <fullName evidence="2">Uncharacterized protein</fullName>
    </submittedName>
</protein>
<keyword evidence="3" id="KW-1185">Reference proteome</keyword>
<evidence type="ECO:0000256" key="1">
    <source>
        <dbReference type="SAM" id="MobiDB-lite"/>
    </source>
</evidence>
<sequence>MYDDTVRAPDEASKPDYEHHNKTHNIRPGGHEYRAEAREASKSAAIRETQTGPELEYQKLTNARYKYALRFICKR</sequence>
<evidence type="ECO:0000313" key="2">
    <source>
        <dbReference type="EMBL" id="TNN33469.1"/>
    </source>
</evidence>
<dbReference type="Proteomes" id="UP000314294">
    <property type="component" value="Unassembled WGS sequence"/>
</dbReference>
<organism evidence="2 3">
    <name type="scientific">Liparis tanakae</name>
    <name type="common">Tanaka's snailfish</name>
    <dbReference type="NCBI Taxonomy" id="230148"/>
    <lineage>
        <taxon>Eukaryota</taxon>
        <taxon>Metazoa</taxon>
        <taxon>Chordata</taxon>
        <taxon>Craniata</taxon>
        <taxon>Vertebrata</taxon>
        <taxon>Euteleostomi</taxon>
        <taxon>Actinopterygii</taxon>
        <taxon>Neopterygii</taxon>
        <taxon>Teleostei</taxon>
        <taxon>Neoteleostei</taxon>
        <taxon>Acanthomorphata</taxon>
        <taxon>Eupercaria</taxon>
        <taxon>Perciformes</taxon>
        <taxon>Cottioidei</taxon>
        <taxon>Cottales</taxon>
        <taxon>Liparidae</taxon>
        <taxon>Liparis</taxon>
    </lineage>
</organism>
<proteinExistence type="predicted"/>